<dbReference type="EMBL" id="JABBGM010000014">
    <property type="protein sequence ID" value="NML95909.1"/>
    <property type="molecule type" value="Genomic_DNA"/>
</dbReference>
<dbReference type="Proteomes" id="UP000583556">
    <property type="component" value="Unassembled WGS sequence"/>
</dbReference>
<name>A0A7Y0BSV0_9SPHN</name>
<dbReference type="Pfam" id="PF05309">
    <property type="entry name" value="TraE"/>
    <property type="match status" value="1"/>
</dbReference>
<organism evidence="1 2">
    <name type="scientific">Novosphingobium olei</name>
    <dbReference type="NCBI Taxonomy" id="2728851"/>
    <lineage>
        <taxon>Bacteria</taxon>
        <taxon>Pseudomonadati</taxon>
        <taxon>Pseudomonadota</taxon>
        <taxon>Alphaproteobacteria</taxon>
        <taxon>Sphingomonadales</taxon>
        <taxon>Sphingomonadaceae</taxon>
        <taxon>Novosphingobium</taxon>
    </lineage>
</organism>
<gene>
    <name evidence="1" type="ORF">HHL27_19725</name>
</gene>
<comment type="caution">
    <text evidence="1">The sequence shown here is derived from an EMBL/GenBank/DDBJ whole genome shotgun (WGS) entry which is preliminary data.</text>
</comment>
<sequence length="192" mass="21102">MDSELAHLSAQRVLRQRNALALATLTLAVLALGSVSLAFTRDREVILEPVARSPLVVSSAGVSKEYLEMVTRDVAQLVLNRSPETLDYWMNGILALTDEEARGPLKRDLMKVVSEQQGSQITQFFTIDWLRTDPEALTSEVGGVLHTVAGSKDVSAEHRVFRFTWRYNGLSLRLAGFGMVEKAAPETEASAS</sequence>
<proteinExistence type="predicted"/>
<accession>A0A7Y0BSV0</accession>
<keyword evidence="2" id="KW-1185">Reference proteome</keyword>
<dbReference type="RefSeq" id="WP_169495114.1">
    <property type="nucleotide sequence ID" value="NZ_JABBGM010000014.1"/>
</dbReference>
<dbReference type="InterPro" id="IPR007973">
    <property type="entry name" value="Pilus_assembly_TraE"/>
</dbReference>
<protein>
    <submittedName>
        <fullName evidence="1">Conjugal transfer protein TraE</fullName>
    </submittedName>
</protein>
<reference evidence="1 2" key="1">
    <citation type="submission" date="2020-04" db="EMBL/GenBank/DDBJ databases">
        <title>Novosphingobium sp. TW-4 isolated from soil.</title>
        <authorList>
            <person name="Dahal R.H."/>
            <person name="Chaudhary D.K."/>
        </authorList>
    </citation>
    <scope>NUCLEOTIDE SEQUENCE [LARGE SCALE GENOMIC DNA]</scope>
    <source>
        <strain evidence="1 2">TW-4</strain>
    </source>
</reference>
<evidence type="ECO:0000313" key="2">
    <source>
        <dbReference type="Proteomes" id="UP000583556"/>
    </source>
</evidence>
<evidence type="ECO:0000313" key="1">
    <source>
        <dbReference type="EMBL" id="NML95909.1"/>
    </source>
</evidence>
<dbReference type="AlphaFoldDB" id="A0A7Y0BSV0"/>